<dbReference type="Gene3D" id="2.60.40.10">
    <property type="entry name" value="Immunoglobulins"/>
    <property type="match status" value="1"/>
</dbReference>
<reference evidence="9" key="2">
    <citation type="submission" date="2025-08" db="UniProtKB">
        <authorList>
            <consortium name="Ensembl"/>
        </authorList>
    </citation>
    <scope>IDENTIFICATION</scope>
</reference>
<proteinExistence type="predicted"/>
<dbReference type="InterPro" id="IPR036179">
    <property type="entry name" value="Ig-like_dom_sf"/>
</dbReference>
<evidence type="ECO:0000256" key="1">
    <source>
        <dbReference type="ARBA" id="ARBA00022729"/>
    </source>
</evidence>
<keyword evidence="2" id="KW-1064">Adaptive immunity</keyword>
<evidence type="ECO:0000256" key="7">
    <source>
        <dbReference type="SAM" id="SignalP"/>
    </source>
</evidence>
<evidence type="ECO:0000256" key="4">
    <source>
        <dbReference type="ARBA" id="ARBA00023319"/>
    </source>
</evidence>
<dbReference type="InterPro" id="IPR013783">
    <property type="entry name" value="Ig-like_fold"/>
</dbReference>
<dbReference type="PANTHER" id="PTHR19367:SF18">
    <property type="entry name" value="T CELL RECEPTOR ALPHA VARIABLE 16"/>
    <property type="match status" value="1"/>
</dbReference>
<protein>
    <recommendedName>
        <fullName evidence="8">Ig-like domain-containing protein</fullName>
    </recommendedName>
</protein>
<dbReference type="GeneTree" id="ENSGT00940000153073"/>
<dbReference type="InterPro" id="IPR051287">
    <property type="entry name" value="TCR_variable_region"/>
</dbReference>
<dbReference type="Ensembl" id="ENSPMRT00000023009.1">
    <property type="protein sequence ID" value="ENSPMRP00000021678.1"/>
    <property type="gene ID" value="ENSPMRG00000014077.1"/>
</dbReference>
<dbReference type="InterPro" id="IPR007110">
    <property type="entry name" value="Ig-like_dom"/>
</dbReference>
<sequence length="122" mass="13533">MSFLCALVLLIIISALRSFGQNVTQKERTMIVNQGARISLDCVYDKNVYYLFWYIQPPGKPPRIFLTDLGDGTSSGEGRSHNFQAKHDKNKKSFNMEKSASQLNDSAVYFCAGSDTVKSVGG</sequence>
<dbReference type="AlphaFoldDB" id="A0A670JB39"/>
<evidence type="ECO:0000313" key="9">
    <source>
        <dbReference type="Ensembl" id="ENSPMRP00000021678.1"/>
    </source>
</evidence>
<evidence type="ECO:0000256" key="6">
    <source>
        <dbReference type="SAM" id="MobiDB-lite"/>
    </source>
</evidence>
<feature type="signal peptide" evidence="7">
    <location>
        <begin position="1"/>
        <end position="20"/>
    </location>
</feature>
<dbReference type="InterPro" id="IPR013106">
    <property type="entry name" value="Ig_V-set"/>
</dbReference>
<keyword evidence="3" id="KW-0675">Receptor</keyword>
<reference evidence="9" key="3">
    <citation type="submission" date="2025-09" db="UniProtKB">
        <authorList>
            <consortium name="Ensembl"/>
        </authorList>
    </citation>
    <scope>IDENTIFICATION</scope>
</reference>
<keyword evidence="10" id="KW-1185">Reference proteome</keyword>
<keyword evidence="5" id="KW-0391">Immunity</keyword>
<evidence type="ECO:0000259" key="8">
    <source>
        <dbReference type="PROSITE" id="PS50835"/>
    </source>
</evidence>
<evidence type="ECO:0000256" key="2">
    <source>
        <dbReference type="ARBA" id="ARBA00023130"/>
    </source>
</evidence>
<evidence type="ECO:0000313" key="10">
    <source>
        <dbReference type="Proteomes" id="UP000472272"/>
    </source>
</evidence>
<dbReference type="SUPFAM" id="SSF48726">
    <property type="entry name" value="Immunoglobulin"/>
    <property type="match status" value="1"/>
</dbReference>
<dbReference type="OMA" id="YPRQHLQ"/>
<feature type="domain" description="Ig-like" evidence="8">
    <location>
        <begin position="21"/>
        <end position="122"/>
    </location>
</feature>
<evidence type="ECO:0000256" key="3">
    <source>
        <dbReference type="ARBA" id="ARBA00023170"/>
    </source>
</evidence>
<organism evidence="9 10">
    <name type="scientific">Podarcis muralis</name>
    <name type="common">Wall lizard</name>
    <name type="synonym">Lacerta muralis</name>
    <dbReference type="NCBI Taxonomy" id="64176"/>
    <lineage>
        <taxon>Eukaryota</taxon>
        <taxon>Metazoa</taxon>
        <taxon>Chordata</taxon>
        <taxon>Craniata</taxon>
        <taxon>Vertebrata</taxon>
        <taxon>Euteleostomi</taxon>
        <taxon>Lepidosauria</taxon>
        <taxon>Squamata</taxon>
        <taxon>Bifurcata</taxon>
        <taxon>Unidentata</taxon>
        <taxon>Episquamata</taxon>
        <taxon>Laterata</taxon>
        <taxon>Lacertibaenia</taxon>
        <taxon>Lacertidae</taxon>
        <taxon>Podarcis</taxon>
    </lineage>
</organism>
<dbReference type="GO" id="GO:0042101">
    <property type="term" value="C:T cell receptor complex"/>
    <property type="evidence" value="ECO:0007669"/>
    <property type="project" value="UniProtKB-KW"/>
</dbReference>
<dbReference type="Pfam" id="PF07686">
    <property type="entry name" value="V-set"/>
    <property type="match status" value="1"/>
</dbReference>
<dbReference type="Proteomes" id="UP000472272">
    <property type="component" value="Chromosome 13"/>
</dbReference>
<reference evidence="9 10" key="1">
    <citation type="journal article" date="2019" name="Proc. Natl. Acad. Sci. U.S.A.">
        <title>Regulatory changes in pterin and carotenoid genes underlie balanced color polymorphisms in the wall lizard.</title>
        <authorList>
            <person name="Andrade P."/>
            <person name="Pinho C."/>
            <person name="Perez I de Lanuza G."/>
            <person name="Afonso S."/>
            <person name="Brejcha J."/>
            <person name="Rubin C.J."/>
            <person name="Wallerman O."/>
            <person name="Pereira P."/>
            <person name="Sabatino S.J."/>
            <person name="Bellati A."/>
            <person name="Pellitteri-Rosa D."/>
            <person name="Bosakova Z."/>
            <person name="Bunikis I."/>
            <person name="Carretero M.A."/>
            <person name="Feiner N."/>
            <person name="Marsik P."/>
            <person name="Pauperio F."/>
            <person name="Salvi D."/>
            <person name="Soler L."/>
            <person name="While G.M."/>
            <person name="Uller T."/>
            <person name="Font E."/>
            <person name="Andersson L."/>
            <person name="Carneiro M."/>
        </authorList>
    </citation>
    <scope>NUCLEOTIDE SEQUENCE</scope>
</reference>
<dbReference type="PANTHER" id="PTHR19367">
    <property type="entry name" value="T-CELL RECEPTOR ALPHA CHAIN V REGION"/>
    <property type="match status" value="1"/>
</dbReference>
<dbReference type="PROSITE" id="PS50835">
    <property type="entry name" value="IG_LIKE"/>
    <property type="match status" value="1"/>
</dbReference>
<dbReference type="SMART" id="SM00406">
    <property type="entry name" value="IGv"/>
    <property type="match status" value="1"/>
</dbReference>
<keyword evidence="4" id="KW-0393">Immunoglobulin domain</keyword>
<keyword evidence="5" id="KW-1279">T cell receptor</keyword>
<keyword evidence="1 7" id="KW-0732">Signal</keyword>
<evidence type="ECO:0000256" key="5">
    <source>
        <dbReference type="ARBA" id="ARBA00043266"/>
    </source>
</evidence>
<dbReference type="GO" id="GO:0002250">
    <property type="term" value="P:adaptive immune response"/>
    <property type="evidence" value="ECO:0007669"/>
    <property type="project" value="UniProtKB-KW"/>
</dbReference>
<accession>A0A670JB39</accession>
<feature type="chain" id="PRO_5025621807" description="Ig-like domain-containing protein" evidence="7">
    <location>
        <begin position="21"/>
        <end position="122"/>
    </location>
</feature>
<feature type="region of interest" description="Disordered" evidence="6">
    <location>
        <begin position="73"/>
        <end position="96"/>
    </location>
</feature>
<name>A0A670JB39_PODMU</name>
<feature type="compositionally biased region" description="Polar residues" evidence="6">
    <location>
        <begin position="73"/>
        <end position="83"/>
    </location>
</feature>